<comment type="similarity">
    <text evidence="2">Belongs to the PAM17 family.</text>
</comment>
<dbReference type="AlphaFoldDB" id="A0AA35T836"/>
<evidence type="ECO:0000256" key="3">
    <source>
        <dbReference type="ARBA" id="ARBA00017907"/>
    </source>
</evidence>
<keyword evidence="6" id="KW-0999">Mitochondrion inner membrane</keyword>
<keyword evidence="8" id="KW-0809">Transit peptide</keyword>
<dbReference type="EMBL" id="CASHTH010003237">
    <property type="protein sequence ID" value="CAI8042081.1"/>
    <property type="molecule type" value="Genomic_DNA"/>
</dbReference>
<evidence type="ECO:0000256" key="12">
    <source>
        <dbReference type="ARBA" id="ARBA00023136"/>
    </source>
</evidence>
<dbReference type="Proteomes" id="UP001174909">
    <property type="component" value="Unassembled WGS sequence"/>
</dbReference>
<evidence type="ECO:0000256" key="5">
    <source>
        <dbReference type="ARBA" id="ARBA00022692"/>
    </source>
</evidence>
<comment type="caution">
    <text evidence="14">The sequence shown here is derived from an EMBL/GenBank/DDBJ whole genome shotgun (WGS) entry which is preliminary data.</text>
</comment>
<evidence type="ECO:0000256" key="8">
    <source>
        <dbReference type="ARBA" id="ARBA00022946"/>
    </source>
</evidence>
<evidence type="ECO:0000256" key="9">
    <source>
        <dbReference type="ARBA" id="ARBA00022989"/>
    </source>
</evidence>
<accession>A0AA35T836</accession>
<evidence type="ECO:0000256" key="4">
    <source>
        <dbReference type="ARBA" id="ARBA00022448"/>
    </source>
</evidence>
<evidence type="ECO:0000256" key="7">
    <source>
        <dbReference type="ARBA" id="ARBA00022927"/>
    </source>
</evidence>
<dbReference type="GO" id="GO:0030150">
    <property type="term" value="P:protein import into mitochondrial matrix"/>
    <property type="evidence" value="ECO:0007669"/>
    <property type="project" value="TreeGrafter"/>
</dbReference>
<proteinExistence type="inferred from homology"/>
<keyword evidence="12 13" id="KW-0472">Membrane</keyword>
<gene>
    <name evidence="14" type="ORF">GBAR_LOCUS23373</name>
</gene>
<evidence type="ECO:0000256" key="13">
    <source>
        <dbReference type="SAM" id="Phobius"/>
    </source>
</evidence>
<evidence type="ECO:0000256" key="2">
    <source>
        <dbReference type="ARBA" id="ARBA00006837"/>
    </source>
</evidence>
<dbReference type="PANTHER" id="PTHR28021:SF1">
    <property type="entry name" value="PRESEQUENCE TRANSLOCATED-ASSOCIATED MOTOR SUBUNIT PAM17, MITOCHONDRIAL"/>
    <property type="match status" value="1"/>
</dbReference>
<evidence type="ECO:0000256" key="11">
    <source>
        <dbReference type="ARBA" id="ARBA00023128"/>
    </source>
</evidence>
<keyword evidence="15" id="KW-1185">Reference proteome</keyword>
<evidence type="ECO:0000313" key="15">
    <source>
        <dbReference type="Proteomes" id="UP001174909"/>
    </source>
</evidence>
<feature type="transmembrane region" description="Helical" evidence="13">
    <location>
        <begin position="90"/>
        <end position="120"/>
    </location>
</feature>
<evidence type="ECO:0000256" key="1">
    <source>
        <dbReference type="ARBA" id="ARBA00004448"/>
    </source>
</evidence>
<evidence type="ECO:0000313" key="14">
    <source>
        <dbReference type="EMBL" id="CAI8042081.1"/>
    </source>
</evidence>
<dbReference type="InterPro" id="IPR013875">
    <property type="entry name" value="Pam17"/>
</dbReference>
<keyword evidence="11" id="KW-0496">Mitochondrion</keyword>
<dbReference type="Pfam" id="PF08566">
    <property type="entry name" value="Pam17"/>
    <property type="match status" value="1"/>
</dbReference>
<dbReference type="GO" id="GO:0001405">
    <property type="term" value="C:PAM complex, Tim23 associated import motor"/>
    <property type="evidence" value="ECO:0007669"/>
    <property type="project" value="InterPro"/>
</dbReference>
<comment type="subcellular location">
    <subcellularLocation>
        <location evidence="1">Mitochondrion inner membrane</location>
        <topology evidence="1">Multi-pass membrane protein</topology>
    </subcellularLocation>
</comment>
<keyword evidence="4" id="KW-0813">Transport</keyword>
<reference evidence="14" key="1">
    <citation type="submission" date="2023-03" db="EMBL/GenBank/DDBJ databases">
        <authorList>
            <person name="Steffen K."/>
            <person name="Cardenas P."/>
        </authorList>
    </citation>
    <scope>NUCLEOTIDE SEQUENCE</scope>
</reference>
<keyword evidence="10" id="KW-0811">Translocation</keyword>
<keyword evidence="7" id="KW-0653">Protein transport</keyword>
<keyword evidence="9 13" id="KW-1133">Transmembrane helix</keyword>
<evidence type="ECO:0000256" key="10">
    <source>
        <dbReference type="ARBA" id="ARBA00023010"/>
    </source>
</evidence>
<dbReference type="PANTHER" id="PTHR28021">
    <property type="entry name" value="PRESEQUENCE TRANSLOCATED-ASSOCIATED MOTOR SUBUNIT PAM17, MITOCHONDRIAL"/>
    <property type="match status" value="1"/>
</dbReference>
<organism evidence="14 15">
    <name type="scientific">Geodia barretti</name>
    <name type="common">Barrett's horny sponge</name>
    <dbReference type="NCBI Taxonomy" id="519541"/>
    <lineage>
        <taxon>Eukaryota</taxon>
        <taxon>Metazoa</taxon>
        <taxon>Porifera</taxon>
        <taxon>Demospongiae</taxon>
        <taxon>Heteroscleromorpha</taxon>
        <taxon>Tetractinellida</taxon>
        <taxon>Astrophorina</taxon>
        <taxon>Geodiidae</taxon>
        <taxon>Geodia</taxon>
    </lineage>
</organism>
<evidence type="ECO:0000256" key="6">
    <source>
        <dbReference type="ARBA" id="ARBA00022792"/>
    </source>
</evidence>
<sequence length="182" mass="21339">MNHLPQVWQSRMVTTYRTCSTAVDRQRMMPFERYRKLRRRLKSRSRVAGVPGALAGVALSSAVNVHFHPQMLEFQNPEAELTHILGMDPLAFAVLCGIGSGTVGFLFGGSVFNVIWNIVFKNRSKELQQREEDFLRRLEQHRFSDINKFDDDYYGDKINTLFDYRQWVRQQQRKKTNAMNKH</sequence>
<name>A0AA35T836_GEOBA</name>
<protein>
    <recommendedName>
        <fullName evidence="3">Presequence translocated-associated motor subunit PAM17, mitochondrial</fullName>
    </recommendedName>
</protein>
<keyword evidence="5 13" id="KW-0812">Transmembrane</keyword>